<evidence type="ECO:0000256" key="4">
    <source>
        <dbReference type="ARBA" id="ARBA00023172"/>
    </source>
</evidence>
<dbReference type="EMBL" id="JACHVC010000013">
    <property type="protein sequence ID" value="MBC2607430.1"/>
    <property type="molecule type" value="Genomic_DNA"/>
</dbReference>
<gene>
    <name evidence="6" type="ORF">H5P27_15360</name>
</gene>
<dbReference type="PANTHER" id="PTHR30349:SF64">
    <property type="entry name" value="PROPHAGE INTEGRASE INTD-RELATED"/>
    <property type="match status" value="1"/>
</dbReference>
<dbReference type="InterPro" id="IPR004107">
    <property type="entry name" value="Integrase_SAM-like_N"/>
</dbReference>
<evidence type="ECO:0000256" key="3">
    <source>
        <dbReference type="ARBA" id="ARBA00023125"/>
    </source>
</evidence>
<sequence>MAESSVKEPEWLLRGRSEWKKSKFRGRDGSSFAYWIKKFLVYVERRNHGRLPSRVPRVGIINTFARFIEREWECSEDQIEEARRSLEWMAEACGFEGVKDGVDTRSQVEYVKPDLPYPWKLNDRLKARFSAWPDLVIGECRKRGLALRTERTYEQWTRRFSKWWEECACDSVDVPELGELAPAMEKAVVGFMDFLAVERCSAAATQRQALNSVAFLVTKALGLETLDFSGFVRGRSKRNLPVVLSISEVERLLGAMSGDCRLAAEVMYGGGLRLMEVLRLRLKDLDFEYGTILIRDGKGAKDRVVPLATSLNVALKRQIEFVKARHARDLEDGFGSVYMPPGLERKWPKAGKDVAWQYLFPSVKIQTDPVSSKRRRHHLSDRKLRDSVKKAARDVGILKRVTPHTLRHSFATHLLEKHYDIRTVQELLGHASVETTMIYTHVMNRPGLHVRSPMDELNLGGDSRDGDAAF</sequence>
<dbReference type="NCBIfam" id="TIGR02249">
    <property type="entry name" value="integrase_gron"/>
    <property type="match status" value="1"/>
</dbReference>
<dbReference type="Gene3D" id="1.10.150.130">
    <property type="match status" value="1"/>
</dbReference>
<evidence type="ECO:0000313" key="7">
    <source>
        <dbReference type="Proteomes" id="UP000526501"/>
    </source>
</evidence>
<dbReference type="InterPro" id="IPR013762">
    <property type="entry name" value="Integrase-like_cat_sf"/>
</dbReference>
<protein>
    <submittedName>
        <fullName evidence="6">Integron integrase</fullName>
    </submittedName>
</protein>
<reference evidence="6 7" key="1">
    <citation type="submission" date="2020-07" db="EMBL/GenBank/DDBJ databases">
        <authorList>
            <person name="Feng X."/>
        </authorList>
    </citation>
    <scope>NUCLEOTIDE SEQUENCE [LARGE SCALE GENOMIC DNA]</scope>
    <source>
        <strain evidence="6 7">JCM23202</strain>
    </source>
</reference>
<comment type="caution">
    <text evidence="6">The sequence shown here is derived from an EMBL/GenBank/DDBJ whole genome shotgun (WGS) entry which is preliminary data.</text>
</comment>
<name>A0A7X1E943_9BACT</name>
<evidence type="ECO:0000256" key="2">
    <source>
        <dbReference type="ARBA" id="ARBA00022908"/>
    </source>
</evidence>
<evidence type="ECO:0000313" key="6">
    <source>
        <dbReference type="EMBL" id="MBC2607430.1"/>
    </source>
</evidence>
<keyword evidence="3" id="KW-0238">DNA-binding</keyword>
<dbReference type="Gene3D" id="1.10.443.10">
    <property type="entry name" value="Intergrase catalytic core"/>
    <property type="match status" value="1"/>
</dbReference>
<dbReference type="GO" id="GO:0006310">
    <property type="term" value="P:DNA recombination"/>
    <property type="evidence" value="ECO:0007669"/>
    <property type="project" value="UniProtKB-KW"/>
</dbReference>
<dbReference type="GO" id="GO:0015074">
    <property type="term" value="P:DNA integration"/>
    <property type="evidence" value="ECO:0007669"/>
    <property type="project" value="UniProtKB-KW"/>
</dbReference>
<organism evidence="6 7">
    <name type="scientific">Pelagicoccus albus</name>
    <dbReference type="NCBI Taxonomy" id="415222"/>
    <lineage>
        <taxon>Bacteria</taxon>
        <taxon>Pseudomonadati</taxon>
        <taxon>Verrucomicrobiota</taxon>
        <taxon>Opitutia</taxon>
        <taxon>Puniceicoccales</taxon>
        <taxon>Pelagicoccaceae</taxon>
        <taxon>Pelagicoccus</taxon>
    </lineage>
</organism>
<evidence type="ECO:0000259" key="5">
    <source>
        <dbReference type="PROSITE" id="PS51898"/>
    </source>
</evidence>
<dbReference type="PROSITE" id="PS51898">
    <property type="entry name" value="TYR_RECOMBINASE"/>
    <property type="match status" value="1"/>
</dbReference>
<dbReference type="PANTHER" id="PTHR30349">
    <property type="entry name" value="PHAGE INTEGRASE-RELATED"/>
    <property type="match status" value="1"/>
</dbReference>
<dbReference type="RefSeq" id="WP_185661319.1">
    <property type="nucleotide sequence ID" value="NZ_CAWPOO010000013.1"/>
</dbReference>
<accession>A0A7X1E943</accession>
<comment type="similarity">
    <text evidence="1">Belongs to the 'phage' integrase family.</text>
</comment>
<dbReference type="Pfam" id="PF00589">
    <property type="entry name" value="Phage_integrase"/>
    <property type="match status" value="1"/>
</dbReference>
<dbReference type="InterPro" id="IPR002104">
    <property type="entry name" value="Integrase_catalytic"/>
</dbReference>
<dbReference type="GO" id="GO:0003677">
    <property type="term" value="F:DNA binding"/>
    <property type="evidence" value="ECO:0007669"/>
    <property type="project" value="UniProtKB-KW"/>
</dbReference>
<dbReference type="SUPFAM" id="SSF56349">
    <property type="entry name" value="DNA breaking-rejoining enzymes"/>
    <property type="match status" value="1"/>
</dbReference>
<dbReference type="Pfam" id="PF13495">
    <property type="entry name" value="Phage_int_SAM_4"/>
    <property type="match status" value="1"/>
</dbReference>
<keyword evidence="2" id="KW-0229">DNA integration</keyword>
<dbReference type="AlphaFoldDB" id="A0A7X1E943"/>
<keyword evidence="7" id="KW-1185">Reference proteome</keyword>
<dbReference type="CDD" id="cd01193">
    <property type="entry name" value="INT_IntI_C"/>
    <property type="match status" value="1"/>
</dbReference>
<evidence type="ECO:0000256" key="1">
    <source>
        <dbReference type="ARBA" id="ARBA00008857"/>
    </source>
</evidence>
<dbReference type="Proteomes" id="UP000526501">
    <property type="component" value="Unassembled WGS sequence"/>
</dbReference>
<dbReference type="InterPro" id="IPR011010">
    <property type="entry name" value="DNA_brk_join_enz"/>
</dbReference>
<proteinExistence type="inferred from homology"/>
<dbReference type="InterPro" id="IPR010998">
    <property type="entry name" value="Integrase_recombinase_N"/>
</dbReference>
<dbReference type="InterPro" id="IPR011946">
    <property type="entry name" value="Integrase_integron-type"/>
</dbReference>
<dbReference type="InterPro" id="IPR050090">
    <property type="entry name" value="Tyrosine_recombinase_XerCD"/>
</dbReference>
<keyword evidence="4" id="KW-0233">DNA recombination</keyword>
<feature type="domain" description="Tyr recombinase" evidence="5">
    <location>
        <begin position="239"/>
        <end position="455"/>
    </location>
</feature>